<proteinExistence type="predicted"/>
<dbReference type="Proteomes" id="UP000201697">
    <property type="component" value="Segment"/>
</dbReference>
<dbReference type="OrthoDB" id="20626at10239"/>
<dbReference type="KEGG" id="vg:26632141"/>
<reference evidence="1 2" key="1">
    <citation type="submission" date="2015-08" db="EMBL/GenBank/DDBJ databases">
        <authorList>
            <person name="Clarke R.M."/>
            <person name="Taylor B.J."/>
            <person name="Thorniley A.J."/>
            <person name="Dasenko M.A."/>
            <person name="Denver D.R."/>
            <person name="Garcia-Ruiz H."/>
            <person name="Hoyer J.S."/>
            <person name="Jogdeo S."/>
            <person name="Sullivan C.M."/>
            <person name="Peterson M.R."/>
            <person name="Rowley E.R."/>
            <person name="Schnitzler C.E."/>
            <person name="Vining K.J."/>
            <person name="Almabruk K.H."/>
            <person name="Banawas S."/>
            <person name="Beatty C."/>
            <person name="Bullock C.J."/>
            <person name="Cappellazzi J.E."/>
            <person name="Chagani S.E."/>
            <person name="Chatterjee P."/>
            <person name="Cram E.D."/>
            <person name="Elorriaga M.E."/>
            <person name="Esser M."/>
            <person name="Fellows E.J."/>
            <person name="Garcia G.R."/>
            <person name="Gullaba J.M."/>
            <person name="Kinsley M.A."/>
            <person name="Luo F."/>
            <person name="McGinnis M."/>
            <person name="Paquette C.E."/>
            <person name="Reddekopp R.L."/>
            <person name="Rosen K.L."/>
            <person name="Sahlfeld L.M."/>
            <person name="Vondras A.M."/>
            <person name="Wang J.X."/>
            <person name="Weiss E.S."/>
            <person name="Wernick R."/>
            <person name="Abuelizz H.A."/>
            <person name="Amaro Y."/>
            <person name="Archer C.L."/>
            <person name="Basu A."/>
            <person name="Bellinger M.R."/>
            <person name="Johnson S.F."/>
            <person name="Kitchen S.A."/>
            <person name="Li M."/>
            <person name="Morey-Castro K.E."/>
            <person name="Lavalleur H.J."/>
            <person name="Rangel L.J."/>
            <person name="Ree J.F."/>
            <person name="Shay S.D."/>
            <person name="Sheng Y."/>
            <person name="Smyth J.C."/>
            <person name="Stamm E.A."/>
            <person name="Taylor C.R."/>
            <person name="Vining O.B."/>
            <person name="Wanzeck K.M."/>
            <person name="Watson G."/>
            <person name="Bruck A.J."/>
            <person name="Anders K.R."/>
            <person name="Bradley K.W."/>
            <person name="Asai D.J."/>
            <person name="Bowman C.A."/>
            <person name="Russell D.A."/>
            <person name="Pope W.H."/>
            <person name="Jacobs-Sera D."/>
            <person name="Hendrix R.W."/>
            <person name="Hatfull G.F."/>
        </authorList>
    </citation>
    <scope>NUCLEOTIDE SEQUENCE [LARGE SCALE GENOMIC DNA]</scope>
</reference>
<organism evidence="1 2">
    <name type="scientific">Mycobacterium phage Archie</name>
    <dbReference type="NCBI Taxonomy" id="1718599"/>
    <lineage>
        <taxon>Viruses</taxon>
        <taxon>Duplodnaviria</taxon>
        <taxon>Heunggongvirae</taxon>
        <taxon>Uroviricota</taxon>
        <taxon>Caudoviricetes</taxon>
        <taxon>Vilmaviridae</taxon>
        <taxon>Lclasvirinae</taxon>
        <taxon>Faithunavirus</taxon>
        <taxon>Faithunavirus archie</taxon>
    </lineage>
</organism>
<sequence>MGLAALALSGLAAPHAAAAPQDDYEFCTYVAGQTGRNVNCNMAVPIAQSRCAQLADGSSWREILADDTSLLGDKALAVGILSGAVAYYCPEYESSIYATGSIGT</sequence>
<dbReference type="EMBL" id="KT591489">
    <property type="protein sequence ID" value="ALF00340.1"/>
    <property type="molecule type" value="Genomic_DNA"/>
</dbReference>
<protein>
    <submittedName>
        <fullName evidence="1">Uncharacterized protein</fullName>
    </submittedName>
</protein>
<keyword evidence="2" id="KW-1185">Reference proteome</keyword>
<evidence type="ECO:0000313" key="1">
    <source>
        <dbReference type="EMBL" id="ALF00340.1"/>
    </source>
</evidence>
<accession>A0A0M4RBK3</accession>
<gene>
    <name evidence="1" type="ORF">SEA_ARCHIE_34</name>
</gene>
<name>A0A0M4RBK3_9CAUD</name>
<evidence type="ECO:0000313" key="2">
    <source>
        <dbReference type="Proteomes" id="UP000201697"/>
    </source>
</evidence>
<dbReference type="RefSeq" id="YP_009205501.1">
    <property type="nucleotide sequence ID" value="NC_028878.1"/>
</dbReference>
<dbReference type="GeneID" id="26632141"/>